<feature type="domain" description="NodB homology" evidence="1">
    <location>
        <begin position="70"/>
        <end position="251"/>
    </location>
</feature>
<dbReference type="PROSITE" id="PS51677">
    <property type="entry name" value="NODB"/>
    <property type="match status" value="1"/>
</dbReference>
<proteinExistence type="predicted"/>
<dbReference type="Pfam" id="PF01522">
    <property type="entry name" value="Polysacc_deac_1"/>
    <property type="match status" value="1"/>
</dbReference>
<dbReference type="STRING" id="545695.TREAZ_2131"/>
<evidence type="ECO:0000259" key="1">
    <source>
        <dbReference type="PROSITE" id="PS51677"/>
    </source>
</evidence>
<dbReference type="OrthoDB" id="9806342at2"/>
<evidence type="ECO:0000313" key="3">
    <source>
        <dbReference type="Proteomes" id="UP000009222"/>
    </source>
</evidence>
<reference evidence="3" key="1">
    <citation type="submission" date="2009-12" db="EMBL/GenBank/DDBJ databases">
        <title>Complete sequence of Treponema azotonutricium strain ZAS-9.</title>
        <authorList>
            <person name="Tetu S.G."/>
            <person name="Matson E."/>
            <person name="Ren Q."/>
            <person name="Seshadri R."/>
            <person name="Elbourne L."/>
            <person name="Hassan K.A."/>
            <person name="Durkin A."/>
            <person name="Radune D."/>
            <person name="Mohamoud Y."/>
            <person name="Shay R."/>
            <person name="Jin S."/>
            <person name="Zhang X."/>
            <person name="Lucey K."/>
            <person name="Ballor N.R."/>
            <person name="Ottesen E."/>
            <person name="Rosenthal R."/>
            <person name="Allen A."/>
            <person name="Leadbetter J.R."/>
            <person name="Paulsen I.T."/>
        </authorList>
    </citation>
    <scope>NUCLEOTIDE SEQUENCE [LARGE SCALE GENOMIC DNA]</scope>
    <source>
        <strain evidence="3">ATCC BAA-888 / DSM 13862 / ZAS-9</strain>
    </source>
</reference>
<keyword evidence="3" id="KW-1185">Reference proteome</keyword>
<reference evidence="2 3" key="2">
    <citation type="journal article" date="2011" name="ISME J.">
        <title>RNA-seq reveals cooperative metabolic interactions between two termite-gut spirochete species in co-culture.</title>
        <authorList>
            <person name="Rosenthal A.Z."/>
            <person name="Matson E.G."/>
            <person name="Eldar A."/>
            <person name="Leadbetter J.R."/>
        </authorList>
    </citation>
    <scope>NUCLEOTIDE SEQUENCE [LARGE SCALE GENOMIC DNA]</scope>
    <source>
        <strain evidence="3">ATCC BAA-888 / DSM 13862 / ZAS-9</strain>
    </source>
</reference>
<gene>
    <name evidence="2" type="ordered locus">TREAZ_2131</name>
</gene>
<dbReference type="KEGG" id="taz:TREAZ_2131"/>
<dbReference type="SUPFAM" id="SSF88713">
    <property type="entry name" value="Glycoside hydrolase/deacetylase"/>
    <property type="match status" value="1"/>
</dbReference>
<dbReference type="PANTHER" id="PTHR10587:SF125">
    <property type="entry name" value="POLYSACCHARIDE DEACETYLASE YHEN-RELATED"/>
    <property type="match status" value="1"/>
</dbReference>
<dbReference type="HOGENOM" id="CLU_021264_0_3_12"/>
<dbReference type="eggNOG" id="COG0726">
    <property type="taxonomic scope" value="Bacteria"/>
</dbReference>
<organism evidence="2 3">
    <name type="scientific">Leadbettera azotonutricia (strain ATCC BAA-888 / DSM 13862 / ZAS-9)</name>
    <name type="common">Treponema azotonutricium</name>
    <dbReference type="NCBI Taxonomy" id="545695"/>
    <lineage>
        <taxon>Bacteria</taxon>
        <taxon>Pseudomonadati</taxon>
        <taxon>Spirochaetota</taxon>
        <taxon>Spirochaetia</taxon>
        <taxon>Spirochaetales</taxon>
        <taxon>Breznakiellaceae</taxon>
        <taxon>Leadbettera</taxon>
    </lineage>
</organism>
<dbReference type="AlphaFoldDB" id="F5Y9D0"/>
<dbReference type="Proteomes" id="UP000009222">
    <property type="component" value="Chromosome"/>
</dbReference>
<dbReference type="Gene3D" id="3.20.20.370">
    <property type="entry name" value="Glycoside hydrolase/deacetylase"/>
    <property type="match status" value="1"/>
</dbReference>
<dbReference type="InParanoid" id="F5Y9D0"/>
<dbReference type="CDD" id="cd10917">
    <property type="entry name" value="CE4_NodB_like_6s_7s"/>
    <property type="match status" value="1"/>
</dbReference>
<dbReference type="RefSeq" id="WP_015709918.1">
    <property type="nucleotide sequence ID" value="NC_015577.1"/>
</dbReference>
<dbReference type="EMBL" id="CP001841">
    <property type="protein sequence ID" value="AEF82357.1"/>
    <property type="molecule type" value="Genomic_DNA"/>
</dbReference>
<dbReference type="GO" id="GO:0016810">
    <property type="term" value="F:hydrolase activity, acting on carbon-nitrogen (but not peptide) bonds"/>
    <property type="evidence" value="ECO:0007669"/>
    <property type="project" value="InterPro"/>
</dbReference>
<dbReference type="InterPro" id="IPR011330">
    <property type="entry name" value="Glyco_hydro/deAcase_b/a-brl"/>
</dbReference>
<dbReference type="PANTHER" id="PTHR10587">
    <property type="entry name" value="GLYCOSYL TRANSFERASE-RELATED"/>
    <property type="match status" value="1"/>
</dbReference>
<accession>F5Y9D0</accession>
<evidence type="ECO:0000313" key="2">
    <source>
        <dbReference type="EMBL" id="AEF82357.1"/>
    </source>
</evidence>
<name>F5Y9D0_LEAAZ</name>
<sequence>MQKKTNPLGNNALFFVKALSILLFLGCATSDSLDIDIQPAPVGDLYSAEEIQYQIDASWQYLGYRSRPNKYIAITFDDGPAGPGTAMLLKILEGKYVTATFFLIGENIEQFPEHAKAIFEAGHELGNHSWDSDRLDGRVSERTVRSKLQRTSQKIHEITGRDPVVFRAPDLAYGNSLKKICIESHMAIIGASSIGQDYESGIKAAQIVNNILISAEDGAIISLHETNTAPATVFALSDMIDHLRARGFWIMSVSQLAAIKNRPLVSGNRYDTIR</sequence>
<dbReference type="FunCoup" id="F5Y9D0">
    <property type="interactions" value="50"/>
</dbReference>
<dbReference type="InterPro" id="IPR002509">
    <property type="entry name" value="NODB_dom"/>
</dbReference>
<dbReference type="GO" id="GO:0005975">
    <property type="term" value="P:carbohydrate metabolic process"/>
    <property type="evidence" value="ECO:0007669"/>
    <property type="project" value="InterPro"/>
</dbReference>
<protein>
    <submittedName>
        <fullName evidence="2">Polysaccharide deacetylase family protein</fullName>
    </submittedName>
</protein>
<dbReference type="InterPro" id="IPR050248">
    <property type="entry name" value="Polysacc_deacetylase_ArnD"/>
</dbReference>